<gene>
    <name evidence="1" type="ORF">GCM10023321_77620</name>
</gene>
<keyword evidence="2" id="KW-1185">Reference proteome</keyword>
<organism evidence="1 2">
    <name type="scientific">Pseudonocardia eucalypti</name>
    <dbReference type="NCBI Taxonomy" id="648755"/>
    <lineage>
        <taxon>Bacteria</taxon>
        <taxon>Bacillati</taxon>
        <taxon>Actinomycetota</taxon>
        <taxon>Actinomycetes</taxon>
        <taxon>Pseudonocardiales</taxon>
        <taxon>Pseudonocardiaceae</taxon>
        <taxon>Pseudonocardia</taxon>
    </lineage>
</organism>
<sequence length="71" mass="7528">MSATVDEVADAAHVAPGDILVLLATYPDEVTDLWEESGVLSKVGIDEVHDVLDPGLCSEGAEGYQHYNGQD</sequence>
<evidence type="ECO:0000313" key="2">
    <source>
        <dbReference type="Proteomes" id="UP001428817"/>
    </source>
</evidence>
<reference evidence="2" key="1">
    <citation type="journal article" date="2019" name="Int. J. Syst. Evol. Microbiol.">
        <title>The Global Catalogue of Microorganisms (GCM) 10K type strain sequencing project: providing services to taxonomists for standard genome sequencing and annotation.</title>
        <authorList>
            <consortium name="The Broad Institute Genomics Platform"/>
            <consortium name="The Broad Institute Genome Sequencing Center for Infectious Disease"/>
            <person name="Wu L."/>
            <person name="Ma J."/>
        </authorList>
    </citation>
    <scope>NUCLEOTIDE SEQUENCE [LARGE SCALE GENOMIC DNA]</scope>
    <source>
        <strain evidence="2">JCM 18303</strain>
    </source>
</reference>
<dbReference type="Proteomes" id="UP001428817">
    <property type="component" value="Unassembled WGS sequence"/>
</dbReference>
<protein>
    <submittedName>
        <fullName evidence="1">Uncharacterized protein</fullName>
    </submittedName>
</protein>
<comment type="caution">
    <text evidence="1">The sequence shown here is derived from an EMBL/GenBank/DDBJ whole genome shotgun (WGS) entry which is preliminary data.</text>
</comment>
<dbReference type="RefSeq" id="WP_185061480.1">
    <property type="nucleotide sequence ID" value="NZ_BAABJP010000061.1"/>
</dbReference>
<name>A0ABP9RCP0_9PSEU</name>
<evidence type="ECO:0000313" key="1">
    <source>
        <dbReference type="EMBL" id="GAA5174255.1"/>
    </source>
</evidence>
<proteinExistence type="predicted"/>
<accession>A0ABP9RCP0</accession>
<dbReference type="EMBL" id="BAABJP010000061">
    <property type="protein sequence ID" value="GAA5174255.1"/>
    <property type="molecule type" value="Genomic_DNA"/>
</dbReference>